<feature type="region of interest" description="Disordered" evidence="3">
    <location>
        <begin position="1"/>
        <end position="53"/>
    </location>
</feature>
<proteinExistence type="predicted"/>
<evidence type="ECO:0000256" key="3">
    <source>
        <dbReference type="SAM" id="MobiDB-lite"/>
    </source>
</evidence>
<feature type="domain" description="3'-5' exonuclease" evidence="4">
    <location>
        <begin position="56"/>
        <end position="238"/>
    </location>
</feature>
<evidence type="ECO:0000313" key="5">
    <source>
        <dbReference type="EMBL" id="KIJ45562.1"/>
    </source>
</evidence>
<keyword evidence="2" id="KW-0378">Hydrolase</keyword>
<evidence type="ECO:0000256" key="2">
    <source>
        <dbReference type="ARBA" id="ARBA00022801"/>
    </source>
</evidence>
<dbReference type="PANTHER" id="PTHR13620">
    <property type="entry name" value="3-5 EXONUCLEASE"/>
    <property type="match status" value="1"/>
</dbReference>
<protein>
    <recommendedName>
        <fullName evidence="4">3'-5' exonuclease domain-containing protein</fullName>
    </recommendedName>
</protein>
<dbReference type="InterPro" id="IPR036397">
    <property type="entry name" value="RNaseH_sf"/>
</dbReference>
<feature type="compositionally biased region" description="Polar residues" evidence="3">
    <location>
        <begin position="33"/>
        <end position="45"/>
    </location>
</feature>
<dbReference type="InterPro" id="IPR051132">
    <property type="entry name" value="3-5_Exonuclease_domain"/>
</dbReference>
<reference evidence="5 6" key="1">
    <citation type="submission" date="2014-06" db="EMBL/GenBank/DDBJ databases">
        <title>Evolutionary Origins and Diversification of the Mycorrhizal Mutualists.</title>
        <authorList>
            <consortium name="DOE Joint Genome Institute"/>
            <consortium name="Mycorrhizal Genomics Consortium"/>
            <person name="Kohler A."/>
            <person name="Kuo A."/>
            <person name="Nagy L.G."/>
            <person name="Floudas D."/>
            <person name="Copeland A."/>
            <person name="Barry K.W."/>
            <person name="Cichocki N."/>
            <person name="Veneault-Fourrey C."/>
            <person name="LaButti K."/>
            <person name="Lindquist E.A."/>
            <person name="Lipzen A."/>
            <person name="Lundell T."/>
            <person name="Morin E."/>
            <person name="Murat C."/>
            <person name="Riley R."/>
            <person name="Ohm R."/>
            <person name="Sun H."/>
            <person name="Tunlid A."/>
            <person name="Henrissat B."/>
            <person name="Grigoriev I.V."/>
            <person name="Hibbett D.S."/>
            <person name="Martin F."/>
        </authorList>
    </citation>
    <scope>NUCLEOTIDE SEQUENCE [LARGE SCALE GENOMIC DNA]</scope>
    <source>
        <strain evidence="5 6">SS14</strain>
    </source>
</reference>
<dbReference type="SUPFAM" id="SSF53098">
    <property type="entry name" value="Ribonuclease H-like"/>
    <property type="match status" value="1"/>
</dbReference>
<evidence type="ECO:0000259" key="4">
    <source>
        <dbReference type="SMART" id="SM00474"/>
    </source>
</evidence>
<dbReference type="AlphaFoldDB" id="A0A0C9VSS4"/>
<dbReference type="InterPro" id="IPR012337">
    <property type="entry name" value="RNaseH-like_sf"/>
</dbReference>
<sequence>MSSRRPFSRVTPTSSAHIPRSHSQHSPYPLPRFSSTHLRPSSTPNPARPVPSGQALHYLRDHVATDHLVNSHKHQLKGPLGFDIEYPPTFVKGQPQNKTALVQLASDSIILLVQVSAMSVFPPSIKAILEDPDVVKVGVGILADFVKLRADFGINPASCLELGILARAVDPRWEVTQPKGLIGLARLVKTYLDRVMPKPKRIQLSNWSRPLTEAQQDYAANDVVTALAVHKKISLMLDDLDEPPSKDTYIF</sequence>
<organism evidence="5 6">
    <name type="scientific">Sphaerobolus stellatus (strain SS14)</name>
    <dbReference type="NCBI Taxonomy" id="990650"/>
    <lineage>
        <taxon>Eukaryota</taxon>
        <taxon>Fungi</taxon>
        <taxon>Dikarya</taxon>
        <taxon>Basidiomycota</taxon>
        <taxon>Agaricomycotina</taxon>
        <taxon>Agaricomycetes</taxon>
        <taxon>Phallomycetidae</taxon>
        <taxon>Geastrales</taxon>
        <taxon>Sphaerobolaceae</taxon>
        <taxon>Sphaerobolus</taxon>
    </lineage>
</organism>
<dbReference type="GO" id="GO:0005737">
    <property type="term" value="C:cytoplasm"/>
    <property type="evidence" value="ECO:0007669"/>
    <property type="project" value="TreeGrafter"/>
</dbReference>
<accession>A0A0C9VSS4</accession>
<dbReference type="HOGENOM" id="CLU_049674_2_2_1"/>
<dbReference type="EMBL" id="KN837111">
    <property type="protein sequence ID" value="KIJ45562.1"/>
    <property type="molecule type" value="Genomic_DNA"/>
</dbReference>
<dbReference type="GO" id="GO:0003676">
    <property type="term" value="F:nucleic acid binding"/>
    <property type="evidence" value="ECO:0007669"/>
    <property type="project" value="InterPro"/>
</dbReference>
<evidence type="ECO:0000313" key="6">
    <source>
        <dbReference type="Proteomes" id="UP000054279"/>
    </source>
</evidence>
<dbReference type="GO" id="GO:0005634">
    <property type="term" value="C:nucleus"/>
    <property type="evidence" value="ECO:0007669"/>
    <property type="project" value="TreeGrafter"/>
</dbReference>
<dbReference type="CDD" id="cd06141">
    <property type="entry name" value="WRN_exo"/>
    <property type="match status" value="1"/>
</dbReference>
<dbReference type="GO" id="GO:0008408">
    <property type="term" value="F:3'-5' exonuclease activity"/>
    <property type="evidence" value="ECO:0007669"/>
    <property type="project" value="InterPro"/>
</dbReference>
<dbReference type="PANTHER" id="PTHR13620:SF104">
    <property type="entry name" value="EXONUCLEASE 3'-5' DOMAIN-CONTAINING PROTEIN 2"/>
    <property type="match status" value="1"/>
</dbReference>
<dbReference type="OrthoDB" id="1920326at2759"/>
<dbReference type="Gene3D" id="3.30.420.10">
    <property type="entry name" value="Ribonuclease H-like superfamily/Ribonuclease H"/>
    <property type="match status" value="1"/>
</dbReference>
<dbReference type="GO" id="GO:0006139">
    <property type="term" value="P:nucleobase-containing compound metabolic process"/>
    <property type="evidence" value="ECO:0007669"/>
    <property type="project" value="InterPro"/>
</dbReference>
<dbReference type="InterPro" id="IPR002562">
    <property type="entry name" value="3'-5'_exonuclease_dom"/>
</dbReference>
<evidence type="ECO:0000256" key="1">
    <source>
        <dbReference type="ARBA" id="ARBA00022722"/>
    </source>
</evidence>
<keyword evidence="1" id="KW-0540">Nuclease</keyword>
<dbReference type="Proteomes" id="UP000054279">
    <property type="component" value="Unassembled WGS sequence"/>
</dbReference>
<dbReference type="SMART" id="SM00474">
    <property type="entry name" value="35EXOc"/>
    <property type="match status" value="1"/>
</dbReference>
<gene>
    <name evidence="5" type="ORF">M422DRAFT_227191</name>
</gene>
<name>A0A0C9VSS4_SPHS4</name>
<feature type="compositionally biased region" description="Polar residues" evidence="3">
    <location>
        <begin position="1"/>
        <end position="16"/>
    </location>
</feature>
<keyword evidence="6" id="KW-1185">Reference proteome</keyword>
<dbReference type="Pfam" id="PF01612">
    <property type="entry name" value="DNA_pol_A_exo1"/>
    <property type="match status" value="1"/>
</dbReference>